<feature type="compositionally biased region" description="Acidic residues" evidence="1">
    <location>
        <begin position="273"/>
        <end position="291"/>
    </location>
</feature>
<feature type="compositionally biased region" description="Basic and acidic residues" evidence="1">
    <location>
        <begin position="358"/>
        <end position="370"/>
    </location>
</feature>
<feature type="compositionally biased region" description="Low complexity" evidence="1">
    <location>
        <begin position="335"/>
        <end position="349"/>
    </location>
</feature>
<feature type="compositionally biased region" description="Polar residues" evidence="1">
    <location>
        <begin position="73"/>
        <end position="85"/>
    </location>
</feature>
<feature type="compositionally biased region" description="Polar residues" evidence="1">
    <location>
        <begin position="371"/>
        <end position="380"/>
    </location>
</feature>
<evidence type="ECO:0000313" key="2">
    <source>
        <dbReference type="Proteomes" id="UP000887575"/>
    </source>
</evidence>
<feature type="region of interest" description="Disordered" evidence="1">
    <location>
        <begin position="433"/>
        <end position="491"/>
    </location>
</feature>
<feature type="region of interest" description="Disordered" evidence="1">
    <location>
        <begin position="207"/>
        <end position="381"/>
    </location>
</feature>
<feature type="compositionally biased region" description="Acidic residues" evidence="1">
    <location>
        <begin position="1"/>
        <end position="13"/>
    </location>
</feature>
<evidence type="ECO:0000313" key="3">
    <source>
        <dbReference type="WBParaSite" id="MBELARI_LOCUS21247"/>
    </source>
</evidence>
<dbReference type="WBParaSite" id="MBELARI_LOCUS21247">
    <property type="protein sequence ID" value="MBELARI_LOCUS21247"/>
    <property type="gene ID" value="MBELARI_LOCUS21247"/>
</dbReference>
<feature type="compositionally biased region" description="Polar residues" evidence="1">
    <location>
        <begin position="22"/>
        <end position="33"/>
    </location>
</feature>
<feature type="compositionally biased region" description="Polar residues" evidence="1">
    <location>
        <begin position="519"/>
        <end position="528"/>
    </location>
</feature>
<reference evidence="3" key="1">
    <citation type="submission" date="2024-02" db="UniProtKB">
        <authorList>
            <consortium name="WormBaseParasite"/>
        </authorList>
    </citation>
    <scope>IDENTIFICATION</scope>
</reference>
<feature type="region of interest" description="Disordered" evidence="1">
    <location>
        <begin position="1"/>
        <end position="37"/>
    </location>
</feature>
<accession>A0AAF3F3X4</accession>
<name>A0AAF3F3X4_9BILA</name>
<feature type="compositionally biased region" description="Basic and acidic residues" evidence="1">
    <location>
        <begin position="320"/>
        <end position="333"/>
    </location>
</feature>
<organism evidence="2 3">
    <name type="scientific">Mesorhabditis belari</name>
    <dbReference type="NCBI Taxonomy" id="2138241"/>
    <lineage>
        <taxon>Eukaryota</taxon>
        <taxon>Metazoa</taxon>
        <taxon>Ecdysozoa</taxon>
        <taxon>Nematoda</taxon>
        <taxon>Chromadorea</taxon>
        <taxon>Rhabditida</taxon>
        <taxon>Rhabditina</taxon>
        <taxon>Rhabditomorpha</taxon>
        <taxon>Rhabditoidea</taxon>
        <taxon>Rhabditidae</taxon>
        <taxon>Mesorhabditinae</taxon>
        <taxon>Mesorhabditis</taxon>
    </lineage>
</organism>
<feature type="compositionally biased region" description="Polar residues" evidence="1">
    <location>
        <begin position="433"/>
        <end position="468"/>
    </location>
</feature>
<feature type="compositionally biased region" description="Low complexity" evidence="1">
    <location>
        <begin position="543"/>
        <end position="559"/>
    </location>
</feature>
<sequence length="576" mass="64867">MRISFSDDEDEELAQPVDYSHILQTTPSTSQKAPVTEPVDETFAFLLQARQRNRDDILMNMASPPKVADPFSLLSQENSTPPTKSSLREWLDNAENAPITTTPVYSCKTPKSRTPLSVLMHRERRLNEIRNEENPDPDFEPVSYRQMRRQIQKKLEAKEGLEDCLSTTPSREFRRRQEAFVIDDGDEEDDLPLSDIKSKLRIHNRKIDESSNGTEGNDKKSEDNDVTVAAESTKSSQLQTTEAQSNPSSNAEAELLEEQQQKVEVVDNSIPLEDLDLIDELPPTQDEDDLPLSELLRRQSYKKKEGNTSCTSSIVVRSDASSEKLKEEIEEKNPSCSSSSSKSYSRPSSVIIINDETSDTKKWSNEKETKSAQNNTTSTIVLDDDDLPLSKVRENLRKRHGTESSTWSQVMTDVDLFDDEGEDTENDNVALVSQSSACTPKRVNPSSSSSTENTVKASPASSLLTARNTPLREKRSAQKSPFVETPKTTRTLRKRKLELRYYSSDEEEQRLYGTKRNENQSLTPSRQGSAKRSRNAPNTPSESTTPKRSVSSRTPTSRTANVVHFFDSNVDINEDD</sequence>
<feature type="compositionally biased region" description="Polar residues" evidence="1">
    <location>
        <begin position="230"/>
        <end position="250"/>
    </location>
</feature>
<dbReference type="AlphaFoldDB" id="A0AAF3F3X4"/>
<dbReference type="Proteomes" id="UP000887575">
    <property type="component" value="Unassembled WGS sequence"/>
</dbReference>
<protein>
    <submittedName>
        <fullName evidence="3">Uncharacterized protein</fullName>
    </submittedName>
</protein>
<evidence type="ECO:0000256" key="1">
    <source>
        <dbReference type="SAM" id="MobiDB-lite"/>
    </source>
</evidence>
<keyword evidence="2" id="KW-1185">Reference proteome</keyword>
<feature type="region of interest" description="Disordered" evidence="1">
    <location>
        <begin position="68"/>
        <end position="87"/>
    </location>
</feature>
<feature type="region of interest" description="Disordered" evidence="1">
    <location>
        <begin position="505"/>
        <end position="561"/>
    </location>
</feature>
<proteinExistence type="predicted"/>